<dbReference type="InterPro" id="IPR050833">
    <property type="entry name" value="Poly_Biosynth_Transport"/>
</dbReference>
<feature type="transmembrane region" description="Helical" evidence="6">
    <location>
        <begin position="381"/>
        <end position="402"/>
    </location>
</feature>
<evidence type="ECO:0000256" key="2">
    <source>
        <dbReference type="ARBA" id="ARBA00022475"/>
    </source>
</evidence>
<evidence type="ECO:0000256" key="3">
    <source>
        <dbReference type="ARBA" id="ARBA00022692"/>
    </source>
</evidence>
<feature type="transmembrane region" description="Helical" evidence="6">
    <location>
        <begin position="12"/>
        <end position="31"/>
    </location>
</feature>
<dbReference type="AlphaFoldDB" id="A0A850R4G5"/>
<dbReference type="InterPro" id="IPR002797">
    <property type="entry name" value="Polysacc_synth"/>
</dbReference>
<name>A0A850R4G5_PHODD</name>
<comment type="caution">
    <text evidence="7">The sequence shown here is derived from an EMBL/GenBank/DDBJ whole genome shotgun (WGS) entry which is preliminary data.</text>
</comment>
<dbReference type="EMBL" id="JABXOR010001596">
    <property type="protein sequence ID" value="NVP03388.1"/>
    <property type="molecule type" value="Genomic_DNA"/>
</dbReference>
<reference evidence="7 8" key="1">
    <citation type="submission" date="2020-06" db="EMBL/GenBank/DDBJ databases">
        <title>Photobacterium damselae subsp. damselae comparative genomics.</title>
        <authorList>
            <person name="Osorio C.R."/>
        </authorList>
    </citation>
    <scope>NUCLEOTIDE SEQUENCE [LARGE SCALE GENOMIC DNA]</scope>
    <source>
        <strain evidence="7 8">TW250/03</strain>
    </source>
</reference>
<gene>
    <name evidence="7" type="ORF">HWA77_24600</name>
</gene>
<dbReference type="GO" id="GO:0005886">
    <property type="term" value="C:plasma membrane"/>
    <property type="evidence" value="ECO:0007669"/>
    <property type="project" value="UniProtKB-SubCell"/>
</dbReference>
<organism evidence="7 8">
    <name type="scientific">Photobacterium damselae subsp. damselae</name>
    <name type="common">Listonella damsela</name>
    <dbReference type="NCBI Taxonomy" id="85581"/>
    <lineage>
        <taxon>Bacteria</taxon>
        <taxon>Pseudomonadati</taxon>
        <taxon>Pseudomonadota</taxon>
        <taxon>Gammaproteobacteria</taxon>
        <taxon>Vibrionales</taxon>
        <taxon>Vibrionaceae</taxon>
        <taxon>Photobacterium</taxon>
    </lineage>
</organism>
<evidence type="ECO:0000256" key="5">
    <source>
        <dbReference type="ARBA" id="ARBA00023136"/>
    </source>
</evidence>
<protein>
    <submittedName>
        <fullName evidence="7">Oligosaccharide flippase family protein</fullName>
    </submittedName>
</protein>
<keyword evidence="5 6" id="KW-0472">Membrane</keyword>
<dbReference type="Pfam" id="PF01943">
    <property type="entry name" value="Polysacc_synt"/>
    <property type="match status" value="1"/>
</dbReference>
<feature type="transmembrane region" description="Helical" evidence="6">
    <location>
        <begin position="284"/>
        <end position="305"/>
    </location>
</feature>
<comment type="subcellular location">
    <subcellularLocation>
        <location evidence="1">Cell membrane</location>
        <topology evidence="1">Multi-pass membrane protein</topology>
    </subcellularLocation>
</comment>
<proteinExistence type="predicted"/>
<evidence type="ECO:0000256" key="4">
    <source>
        <dbReference type="ARBA" id="ARBA00022989"/>
    </source>
</evidence>
<keyword evidence="2" id="KW-1003">Cell membrane</keyword>
<accession>A0A850R4G5</accession>
<evidence type="ECO:0000313" key="8">
    <source>
        <dbReference type="Proteomes" id="UP000533429"/>
    </source>
</evidence>
<feature type="transmembrane region" description="Helical" evidence="6">
    <location>
        <begin position="325"/>
        <end position="346"/>
    </location>
</feature>
<keyword evidence="3 6" id="KW-0812">Transmembrane</keyword>
<dbReference type="PANTHER" id="PTHR30250:SF11">
    <property type="entry name" value="O-ANTIGEN TRANSPORTER-RELATED"/>
    <property type="match status" value="1"/>
</dbReference>
<feature type="transmembrane region" description="Helical" evidence="6">
    <location>
        <begin position="353"/>
        <end position="375"/>
    </location>
</feature>
<feature type="transmembrane region" description="Helical" evidence="6">
    <location>
        <begin position="83"/>
        <end position="105"/>
    </location>
</feature>
<dbReference type="Proteomes" id="UP000533429">
    <property type="component" value="Unassembled WGS sequence"/>
</dbReference>
<feature type="transmembrane region" description="Helical" evidence="6">
    <location>
        <begin position="143"/>
        <end position="164"/>
    </location>
</feature>
<keyword evidence="4 6" id="KW-1133">Transmembrane helix</keyword>
<sequence length="408" mass="46366">MFNKIIKNFSGYILSDILAKSVPFLLLPIVARYLSVAEYGDVSLFLTLLELITIVTIFGLHNFYRYSYFNIEKNERKNFSVKVIFFTLINFSIIFSFFIIAYMIGVIDKSYYMFLPVTAFFQSMISFYICIKQVEEKPVKIGIINITQSLVGLGLSIILLYSGFSFDGRIFAIVFTVIIFGIICLYSTIDSVRSLILYDYKKDIVEFYKYGIKSFPTSISWWLRSGMDRVLVGSLLGSIYLGYFSIAMQLSLVISVLSIAINNSVMAKIFHLIRDGGINGNFKLIKLISISFLSVFIISIVYYLFLPLIIDLYLPSKYSFSEKLILPLLLGVVFHGLYLLLSNIFIAVNLPKTLSYISIVGVVIHVFLSLVFVNLYGLKGIIWSSSISYAISSLTLLVVCIIKFEKKI</sequence>
<feature type="transmembrane region" description="Helical" evidence="6">
    <location>
        <begin position="43"/>
        <end position="63"/>
    </location>
</feature>
<evidence type="ECO:0000313" key="7">
    <source>
        <dbReference type="EMBL" id="NVP03388.1"/>
    </source>
</evidence>
<dbReference type="PANTHER" id="PTHR30250">
    <property type="entry name" value="PST FAMILY PREDICTED COLANIC ACID TRANSPORTER"/>
    <property type="match status" value="1"/>
</dbReference>
<evidence type="ECO:0000256" key="1">
    <source>
        <dbReference type="ARBA" id="ARBA00004651"/>
    </source>
</evidence>
<feature type="transmembrane region" description="Helical" evidence="6">
    <location>
        <begin position="170"/>
        <end position="189"/>
    </location>
</feature>
<evidence type="ECO:0000256" key="6">
    <source>
        <dbReference type="SAM" id="Phobius"/>
    </source>
</evidence>